<dbReference type="CDD" id="cd02440">
    <property type="entry name" value="AdoMet_MTases"/>
    <property type="match status" value="1"/>
</dbReference>
<dbReference type="GO" id="GO:0008168">
    <property type="term" value="F:methyltransferase activity"/>
    <property type="evidence" value="ECO:0007669"/>
    <property type="project" value="UniProtKB-KW"/>
</dbReference>
<dbReference type="Gene3D" id="3.40.50.150">
    <property type="entry name" value="Vaccinia Virus protein VP39"/>
    <property type="match status" value="1"/>
</dbReference>
<dbReference type="InterPro" id="IPR029063">
    <property type="entry name" value="SAM-dependent_MTases_sf"/>
</dbReference>
<dbReference type="Pfam" id="PF13489">
    <property type="entry name" value="Methyltransf_23"/>
    <property type="match status" value="1"/>
</dbReference>
<organism evidence="2 3">
    <name type="scientific">Tuber borchii</name>
    <name type="common">White truffle</name>
    <dbReference type="NCBI Taxonomy" id="42251"/>
    <lineage>
        <taxon>Eukaryota</taxon>
        <taxon>Fungi</taxon>
        <taxon>Dikarya</taxon>
        <taxon>Ascomycota</taxon>
        <taxon>Pezizomycotina</taxon>
        <taxon>Pezizomycetes</taxon>
        <taxon>Pezizales</taxon>
        <taxon>Tuberaceae</taxon>
        <taxon>Tuber</taxon>
    </lineage>
</organism>
<feature type="region of interest" description="Disordered" evidence="1">
    <location>
        <begin position="1"/>
        <end position="31"/>
    </location>
</feature>
<protein>
    <submittedName>
        <fullName evidence="2">S-adenosyl-L-methionine-dependent methyltransferase</fullName>
    </submittedName>
</protein>
<evidence type="ECO:0000313" key="2">
    <source>
        <dbReference type="EMBL" id="PUU73224.1"/>
    </source>
</evidence>
<evidence type="ECO:0000313" key="3">
    <source>
        <dbReference type="Proteomes" id="UP000244722"/>
    </source>
</evidence>
<keyword evidence="3" id="KW-1185">Reference proteome</keyword>
<reference evidence="2 3" key="1">
    <citation type="submission" date="2017-04" db="EMBL/GenBank/DDBJ databases">
        <title>Draft genome sequence of Tuber borchii Vittad., a whitish edible truffle.</title>
        <authorList>
            <consortium name="DOE Joint Genome Institute"/>
            <person name="Murat C."/>
            <person name="Kuo A."/>
            <person name="Barry K.W."/>
            <person name="Clum A."/>
            <person name="Dockter R.B."/>
            <person name="Fauchery L."/>
            <person name="Iotti M."/>
            <person name="Kohler A."/>
            <person name="Labutti K."/>
            <person name="Lindquist E.A."/>
            <person name="Lipzen A."/>
            <person name="Ohm R.A."/>
            <person name="Wang M."/>
            <person name="Grigoriev I.V."/>
            <person name="Zambonelli A."/>
            <person name="Martin F.M."/>
        </authorList>
    </citation>
    <scope>NUCLEOTIDE SEQUENCE [LARGE SCALE GENOMIC DNA]</scope>
    <source>
        <strain evidence="2 3">Tbo3840</strain>
    </source>
</reference>
<dbReference type="GO" id="GO:0032259">
    <property type="term" value="P:methylation"/>
    <property type="evidence" value="ECO:0007669"/>
    <property type="project" value="UniProtKB-KW"/>
</dbReference>
<dbReference type="OrthoDB" id="2013972at2759"/>
<dbReference type="SUPFAM" id="SSF53335">
    <property type="entry name" value="S-adenosyl-L-methionine-dependent methyltransferases"/>
    <property type="match status" value="1"/>
</dbReference>
<name>A0A2T6ZCT5_TUBBO</name>
<dbReference type="STRING" id="42251.A0A2T6ZCT5"/>
<accession>A0A2T6ZCT5</accession>
<dbReference type="AlphaFoldDB" id="A0A2T6ZCT5"/>
<keyword evidence="2" id="KW-0808">Transferase</keyword>
<proteinExistence type="predicted"/>
<feature type="compositionally biased region" description="Acidic residues" evidence="1">
    <location>
        <begin position="7"/>
        <end position="29"/>
    </location>
</feature>
<comment type="caution">
    <text evidence="2">The sequence shown here is derived from an EMBL/GenBank/DDBJ whole genome shotgun (WGS) entry which is preliminary data.</text>
</comment>
<sequence>MSRYSYSEEEEEAEYSPDEEPSSGEEYDDNLSTMSLSDSITDYIYENGRRYHSYRQGSYGLAYRSYWTLGRALASGQLISLSTAPSCSMFIRLFYSFVCVQIPSAQIIGNDLSPIQPSYVPPNLRFEIDDCEEDWPFPDNHFDFIHIRNLVGSVRDWDRIYVQAYRTLKPGGWIELKDNFRPFECDNGTLKPDNILRAWVDNFEKATIMAGISWGTAAAEFRPSLEKTGFKAVTEQIYKVPLGYVPG</sequence>
<dbReference type="PANTHER" id="PTHR43591:SF24">
    <property type="entry name" value="2-METHOXY-6-POLYPRENYL-1,4-BENZOQUINOL METHYLASE, MITOCHONDRIAL"/>
    <property type="match status" value="1"/>
</dbReference>
<evidence type="ECO:0000256" key="1">
    <source>
        <dbReference type="SAM" id="MobiDB-lite"/>
    </source>
</evidence>
<dbReference type="PANTHER" id="PTHR43591">
    <property type="entry name" value="METHYLTRANSFERASE"/>
    <property type="match status" value="1"/>
</dbReference>
<dbReference type="EMBL" id="NESQ01000399">
    <property type="protein sequence ID" value="PUU73224.1"/>
    <property type="molecule type" value="Genomic_DNA"/>
</dbReference>
<keyword evidence="2" id="KW-0489">Methyltransferase</keyword>
<gene>
    <name evidence="2" type="ORF">B9Z19DRAFT_1005501</name>
</gene>
<dbReference type="Proteomes" id="UP000244722">
    <property type="component" value="Unassembled WGS sequence"/>
</dbReference>